<feature type="domain" description="Thioredoxin" evidence="6">
    <location>
        <begin position="16"/>
        <end position="192"/>
    </location>
</feature>
<dbReference type="PROSITE" id="PS51352">
    <property type="entry name" value="THIOREDOXIN_2"/>
    <property type="match status" value="1"/>
</dbReference>
<dbReference type="Pfam" id="PF02630">
    <property type="entry name" value="SCO1-SenC"/>
    <property type="match status" value="1"/>
</dbReference>
<dbReference type="Gene3D" id="3.40.30.10">
    <property type="entry name" value="Glutaredoxin"/>
    <property type="match status" value="1"/>
</dbReference>
<keyword evidence="4" id="KW-1015">Disulfide bond</keyword>
<evidence type="ECO:0000259" key="6">
    <source>
        <dbReference type="PROSITE" id="PS51352"/>
    </source>
</evidence>
<keyword evidence="3" id="KW-0479">Metal-binding</keyword>
<organism evidence="7 8">
    <name type="scientific">Azospira restricta</name>
    <dbReference type="NCBI Taxonomy" id="404405"/>
    <lineage>
        <taxon>Bacteria</taxon>
        <taxon>Pseudomonadati</taxon>
        <taxon>Pseudomonadota</taxon>
        <taxon>Betaproteobacteria</taxon>
        <taxon>Rhodocyclales</taxon>
        <taxon>Rhodocyclaceae</taxon>
        <taxon>Azospira</taxon>
    </lineage>
</organism>
<dbReference type="InterPro" id="IPR036249">
    <property type="entry name" value="Thioredoxin-like_sf"/>
</dbReference>
<keyword evidence="8" id="KW-1185">Reference proteome</keyword>
<dbReference type="SUPFAM" id="SSF52833">
    <property type="entry name" value="Thioredoxin-like"/>
    <property type="match status" value="1"/>
</dbReference>
<evidence type="ECO:0000313" key="7">
    <source>
        <dbReference type="EMBL" id="QRJ63580.1"/>
    </source>
</evidence>
<dbReference type="KEGG" id="ares:IWH25_17860"/>
<proteinExistence type="inferred from homology"/>
<keyword evidence="2 3" id="KW-0186">Copper</keyword>
<dbReference type="PROSITE" id="PS51257">
    <property type="entry name" value="PROKAR_LIPOPROTEIN"/>
    <property type="match status" value="1"/>
</dbReference>
<dbReference type="Proteomes" id="UP000663444">
    <property type="component" value="Chromosome"/>
</dbReference>
<name>A0A974SNB7_9RHOO</name>
<evidence type="ECO:0000256" key="2">
    <source>
        <dbReference type="ARBA" id="ARBA00023008"/>
    </source>
</evidence>
<accession>A0A974SNB7</accession>
<sequence>MKILLALLLGLAVLLAGCSEPPPAFKSTDISGVDWGKDFALTDHTGQPRRLADFKGKAVVLFFGFTQCPDVCPTTLSAMREAVKLLGDDGKRVQVVFVTLDPARDTQALLAQYVPQFDPGFVGLRGDDATIAALAKEFKVFYAKQPGKTADTYSIDHSTGSYAFDPQGRLRLLLRHGEDPANIAADLKLLLAGK</sequence>
<reference evidence="7" key="1">
    <citation type="submission" date="2020-11" db="EMBL/GenBank/DDBJ databases">
        <title>Azospira restricta DSM 18626 genome sequence.</title>
        <authorList>
            <person name="Moe W.M."/>
        </authorList>
    </citation>
    <scope>NUCLEOTIDE SEQUENCE</scope>
    <source>
        <strain evidence="7">DSM 18626</strain>
    </source>
</reference>
<evidence type="ECO:0000256" key="5">
    <source>
        <dbReference type="SAM" id="SignalP"/>
    </source>
</evidence>
<dbReference type="PANTHER" id="PTHR12151:SF25">
    <property type="entry name" value="LINALOOL DEHYDRATASE_ISOMERASE DOMAIN-CONTAINING PROTEIN"/>
    <property type="match status" value="1"/>
</dbReference>
<evidence type="ECO:0000256" key="4">
    <source>
        <dbReference type="PIRSR" id="PIRSR603782-2"/>
    </source>
</evidence>
<dbReference type="InterPro" id="IPR003782">
    <property type="entry name" value="SCO1/SenC"/>
</dbReference>
<dbReference type="FunFam" id="3.40.30.10:FF:000013">
    <property type="entry name" value="Blast:Protein SCO1 homolog, mitochondrial"/>
    <property type="match status" value="1"/>
</dbReference>
<dbReference type="PANTHER" id="PTHR12151">
    <property type="entry name" value="ELECTRON TRANSPORT PROTIN SCO1/SENC FAMILY MEMBER"/>
    <property type="match status" value="1"/>
</dbReference>
<dbReference type="EMBL" id="CP064781">
    <property type="protein sequence ID" value="QRJ63580.1"/>
    <property type="molecule type" value="Genomic_DNA"/>
</dbReference>
<feature type="disulfide bond" description="Redox-active" evidence="4">
    <location>
        <begin position="68"/>
        <end position="72"/>
    </location>
</feature>
<dbReference type="GO" id="GO:0046872">
    <property type="term" value="F:metal ion binding"/>
    <property type="evidence" value="ECO:0007669"/>
    <property type="project" value="UniProtKB-KW"/>
</dbReference>
<feature type="signal peptide" evidence="5">
    <location>
        <begin position="1"/>
        <end position="26"/>
    </location>
</feature>
<feature type="binding site" evidence="3">
    <location>
        <position position="68"/>
    </location>
    <ligand>
        <name>Cu cation</name>
        <dbReference type="ChEBI" id="CHEBI:23378"/>
    </ligand>
</feature>
<evidence type="ECO:0000256" key="3">
    <source>
        <dbReference type="PIRSR" id="PIRSR603782-1"/>
    </source>
</evidence>
<feature type="binding site" evidence="3">
    <location>
        <position position="72"/>
    </location>
    <ligand>
        <name>Cu cation</name>
        <dbReference type="ChEBI" id="CHEBI:23378"/>
    </ligand>
</feature>
<dbReference type="CDD" id="cd02968">
    <property type="entry name" value="SCO"/>
    <property type="match status" value="1"/>
</dbReference>
<comment type="similarity">
    <text evidence="1">Belongs to the SCO1/2 family.</text>
</comment>
<dbReference type="RefSeq" id="WP_203387108.1">
    <property type="nucleotide sequence ID" value="NZ_CP064781.1"/>
</dbReference>
<evidence type="ECO:0000313" key="8">
    <source>
        <dbReference type="Proteomes" id="UP000663444"/>
    </source>
</evidence>
<feature type="chain" id="PRO_5036782011" evidence="5">
    <location>
        <begin position="27"/>
        <end position="194"/>
    </location>
</feature>
<protein>
    <submittedName>
        <fullName evidence="7">SCO family protein</fullName>
    </submittedName>
</protein>
<evidence type="ECO:0000256" key="1">
    <source>
        <dbReference type="ARBA" id="ARBA00010996"/>
    </source>
</evidence>
<gene>
    <name evidence="7" type="ORF">IWH25_17860</name>
</gene>
<dbReference type="AlphaFoldDB" id="A0A974SNB7"/>
<feature type="binding site" evidence="3">
    <location>
        <position position="157"/>
    </location>
    <ligand>
        <name>Cu cation</name>
        <dbReference type="ChEBI" id="CHEBI:23378"/>
    </ligand>
</feature>
<dbReference type="InterPro" id="IPR013766">
    <property type="entry name" value="Thioredoxin_domain"/>
</dbReference>
<keyword evidence="5" id="KW-0732">Signal</keyword>